<dbReference type="EMBL" id="LT607754">
    <property type="protein sequence ID" value="SCG60281.1"/>
    <property type="molecule type" value="Genomic_DNA"/>
</dbReference>
<sequence length="185" mass="20606">MSHGPLLMLVPLSVVSDHVGMPLDVNDPEVRELYGRIVLGGARLEVNIASLLAWLQTPRMTSPDAARRANKRMTFVRIIEQCRLCLAIREDDGVIEQEVADRLRSFLDKADRARVLRNRFVHASTVIIDEAEPDIRGAVDFIGDHAVTATREELEDAGRVIDDAGSDAHLARMVAEYQMGPRPWG</sequence>
<keyword evidence="2" id="KW-1185">Reference proteome</keyword>
<organism evidence="1 2">
    <name type="scientific">Micromonospora inositola</name>
    <dbReference type="NCBI Taxonomy" id="47865"/>
    <lineage>
        <taxon>Bacteria</taxon>
        <taxon>Bacillati</taxon>
        <taxon>Actinomycetota</taxon>
        <taxon>Actinomycetes</taxon>
        <taxon>Micromonosporales</taxon>
        <taxon>Micromonosporaceae</taxon>
        <taxon>Micromonospora</taxon>
    </lineage>
</organism>
<evidence type="ECO:0000313" key="2">
    <source>
        <dbReference type="Proteomes" id="UP000198221"/>
    </source>
</evidence>
<accession>A0A1C5IQK7</accession>
<gene>
    <name evidence="1" type="ORF">GA0070613_3222</name>
</gene>
<dbReference type="Proteomes" id="UP000198221">
    <property type="component" value="Chromosome I"/>
</dbReference>
<name>A0A1C5IQK7_9ACTN</name>
<proteinExistence type="predicted"/>
<reference evidence="2" key="1">
    <citation type="submission" date="2016-06" db="EMBL/GenBank/DDBJ databases">
        <authorList>
            <person name="Varghese N."/>
            <person name="Submissions Spin"/>
        </authorList>
    </citation>
    <scope>NUCLEOTIDE SEQUENCE [LARGE SCALE GENOMIC DNA]</scope>
    <source>
        <strain evidence="2">DSM 43819</strain>
    </source>
</reference>
<evidence type="ECO:0000313" key="1">
    <source>
        <dbReference type="EMBL" id="SCG60281.1"/>
    </source>
</evidence>
<dbReference type="AlphaFoldDB" id="A0A1C5IQK7"/>
<protein>
    <submittedName>
        <fullName evidence="1">Uncharacterized protein</fullName>
    </submittedName>
</protein>